<organism evidence="1 2">
    <name type="scientific">Eleginops maclovinus</name>
    <name type="common">Patagonian blennie</name>
    <name type="synonym">Eleginus maclovinus</name>
    <dbReference type="NCBI Taxonomy" id="56733"/>
    <lineage>
        <taxon>Eukaryota</taxon>
        <taxon>Metazoa</taxon>
        <taxon>Chordata</taxon>
        <taxon>Craniata</taxon>
        <taxon>Vertebrata</taxon>
        <taxon>Euteleostomi</taxon>
        <taxon>Actinopterygii</taxon>
        <taxon>Neopterygii</taxon>
        <taxon>Teleostei</taxon>
        <taxon>Neoteleostei</taxon>
        <taxon>Acanthomorphata</taxon>
        <taxon>Eupercaria</taxon>
        <taxon>Perciformes</taxon>
        <taxon>Notothenioidei</taxon>
        <taxon>Eleginopidae</taxon>
        <taxon>Eleginops</taxon>
    </lineage>
</organism>
<protein>
    <submittedName>
        <fullName evidence="1">Uncharacterized protein</fullName>
    </submittedName>
</protein>
<dbReference type="Proteomes" id="UP001346869">
    <property type="component" value="Unassembled WGS sequence"/>
</dbReference>
<gene>
    <name evidence="1" type="ORF">PBY51_016788</name>
</gene>
<dbReference type="AlphaFoldDB" id="A0AAN7WRE0"/>
<name>A0AAN7WRE0_ELEMC</name>
<comment type="caution">
    <text evidence="1">The sequence shown here is derived from an EMBL/GenBank/DDBJ whole genome shotgun (WGS) entry which is preliminary data.</text>
</comment>
<accession>A0AAN7WRE0</accession>
<proteinExistence type="predicted"/>
<reference evidence="1 2" key="1">
    <citation type="journal article" date="2023" name="Genes (Basel)">
        <title>Chromosome-Level Genome Assembly and Circadian Gene Repertoire of the Patagonia Blennie Eleginops maclovinus-The Closest Ancestral Proxy of Antarctic Cryonotothenioids.</title>
        <authorList>
            <person name="Cheng C.C."/>
            <person name="Rivera-Colon A.G."/>
            <person name="Minhas B.F."/>
            <person name="Wilson L."/>
            <person name="Rayamajhi N."/>
            <person name="Vargas-Chacoff L."/>
            <person name="Catchen J.M."/>
        </authorList>
    </citation>
    <scope>NUCLEOTIDE SEQUENCE [LARGE SCALE GENOMIC DNA]</scope>
    <source>
        <strain evidence="1">JMC-PN-2008</strain>
    </source>
</reference>
<sequence length="90" mass="9652">MRGRGAGLVSWEGRDAWQAGAKSCQLVSGSSLAETPEDECGRVLHLTLMAGANGEPTSMTRQLSEDQFVLRVWLAGHTHTCVTHSFVAPV</sequence>
<reference evidence="1 2" key="2">
    <citation type="journal article" date="2023" name="Mol. Biol. Evol.">
        <title>Genomics of Secondarily Temperate Adaptation in the Only Non-Antarctic Icefish.</title>
        <authorList>
            <person name="Rivera-Colon A.G."/>
            <person name="Rayamajhi N."/>
            <person name="Minhas B.F."/>
            <person name="Madrigal G."/>
            <person name="Bilyk K.T."/>
            <person name="Yoon V."/>
            <person name="Hune M."/>
            <person name="Gregory S."/>
            <person name="Cheng C.H.C."/>
            <person name="Catchen J.M."/>
        </authorList>
    </citation>
    <scope>NUCLEOTIDE SEQUENCE [LARGE SCALE GENOMIC DNA]</scope>
    <source>
        <strain evidence="1">JMC-PN-2008</strain>
    </source>
</reference>
<dbReference type="EMBL" id="JAUZQC010000026">
    <property type="protein sequence ID" value="KAK5847680.1"/>
    <property type="molecule type" value="Genomic_DNA"/>
</dbReference>
<evidence type="ECO:0000313" key="2">
    <source>
        <dbReference type="Proteomes" id="UP001346869"/>
    </source>
</evidence>
<evidence type="ECO:0000313" key="1">
    <source>
        <dbReference type="EMBL" id="KAK5847680.1"/>
    </source>
</evidence>
<keyword evidence="2" id="KW-1185">Reference proteome</keyword>